<evidence type="ECO:0000313" key="2">
    <source>
        <dbReference type="EMBL" id="MFC7348999.1"/>
    </source>
</evidence>
<name>A0ABW2M429_9FLAO</name>
<reference evidence="3" key="1">
    <citation type="journal article" date="2019" name="Int. J. Syst. Evol. Microbiol.">
        <title>The Global Catalogue of Microorganisms (GCM) 10K type strain sequencing project: providing services to taxonomists for standard genome sequencing and annotation.</title>
        <authorList>
            <consortium name="The Broad Institute Genomics Platform"/>
            <consortium name="The Broad Institute Genome Sequencing Center for Infectious Disease"/>
            <person name="Wu L."/>
            <person name="Ma J."/>
        </authorList>
    </citation>
    <scope>NUCLEOTIDE SEQUENCE [LARGE SCALE GENOMIC DNA]</scope>
    <source>
        <strain evidence="3">CCUG 54781</strain>
    </source>
</reference>
<evidence type="ECO:0000256" key="1">
    <source>
        <dbReference type="SAM" id="Phobius"/>
    </source>
</evidence>
<accession>A0ABW2M429</accession>
<keyword evidence="1" id="KW-0472">Membrane</keyword>
<keyword evidence="3" id="KW-1185">Reference proteome</keyword>
<comment type="caution">
    <text evidence="2">The sequence shown here is derived from an EMBL/GenBank/DDBJ whole genome shotgun (WGS) entry which is preliminary data.</text>
</comment>
<sequence length="145" mass="15928">MENIISEILKIIRKDDASGLWEYLKDQFADLKTIVMDAIMDIIQSQVIQAGIKWVMGLLTPVGAFIKAAMAIIDVVKFFIQRAAQIMELVKAFTDSIKAIASGNVGAVAKSIENALGRAPAAARILSCGIFIFQTFLKVFIFMKT</sequence>
<dbReference type="Proteomes" id="UP001596550">
    <property type="component" value="Unassembled WGS sequence"/>
</dbReference>
<protein>
    <submittedName>
        <fullName evidence="2">Uncharacterized protein</fullName>
    </submittedName>
</protein>
<keyword evidence="1" id="KW-1133">Transmembrane helix</keyword>
<organism evidence="2 3">
    <name type="scientific">Chryseobacterium zhengzhouense</name>
    <dbReference type="NCBI Taxonomy" id="1636086"/>
    <lineage>
        <taxon>Bacteria</taxon>
        <taxon>Pseudomonadati</taxon>
        <taxon>Bacteroidota</taxon>
        <taxon>Flavobacteriia</taxon>
        <taxon>Flavobacteriales</taxon>
        <taxon>Weeksellaceae</taxon>
        <taxon>Chryseobacterium group</taxon>
        <taxon>Chryseobacterium</taxon>
    </lineage>
</organism>
<feature type="transmembrane region" description="Helical" evidence="1">
    <location>
        <begin position="121"/>
        <end position="143"/>
    </location>
</feature>
<dbReference type="RefSeq" id="WP_378183794.1">
    <property type="nucleotide sequence ID" value="NZ_JBHTCR010000022.1"/>
</dbReference>
<dbReference type="EMBL" id="JBHTCR010000022">
    <property type="protein sequence ID" value="MFC7348999.1"/>
    <property type="molecule type" value="Genomic_DNA"/>
</dbReference>
<keyword evidence="1" id="KW-0812">Transmembrane</keyword>
<evidence type="ECO:0000313" key="3">
    <source>
        <dbReference type="Proteomes" id="UP001596550"/>
    </source>
</evidence>
<gene>
    <name evidence="2" type="ORF">ACFQO9_19955</name>
</gene>
<proteinExistence type="predicted"/>